<dbReference type="InterPro" id="IPR013818">
    <property type="entry name" value="Lipase"/>
</dbReference>
<proteinExistence type="inferred from homology"/>
<keyword evidence="8" id="KW-1185">Reference proteome</keyword>
<evidence type="ECO:0000256" key="2">
    <source>
        <dbReference type="ARBA" id="ARBA00010701"/>
    </source>
</evidence>
<dbReference type="PANTHER" id="PTHR11610:SF37">
    <property type="entry name" value="GH01208P"/>
    <property type="match status" value="1"/>
</dbReference>
<evidence type="ECO:0000256" key="4">
    <source>
        <dbReference type="RuleBase" id="RU004262"/>
    </source>
</evidence>
<dbReference type="GO" id="GO:0005615">
    <property type="term" value="C:extracellular space"/>
    <property type="evidence" value="ECO:0007669"/>
    <property type="project" value="TreeGrafter"/>
</dbReference>
<keyword evidence="6" id="KW-0732">Signal</keyword>
<evidence type="ECO:0000256" key="5">
    <source>
        <dbReference type="SAM" id="MobiDB-lite"/>
    </source>
</evidence>
<reference evidence="9" key="1">
    <citation type="submission" date="2025-08" db="UniProtKB">
        <authorList>
            <consortium name="RefSeq"/>
        </authorList>
    </citation>
    <scope>IDENTIFICATION</scope>
    <source>
        <tissue evidence="9">Total insect</tissue>
    </source>
</reference>
<feature type="compositionally biased region" description="Acidic residues" evidence="5">
    <location>
        <begin position="350"/>
        <end position="381"/>
    </location>
</feature>
<dbReference type="Proteomes" id="UP000515158">
    <property type="component" value="Unplaced"/>
</dbReference>
<evidence type="ECO:0000256" key="3">
    <source>
        <dbReference type="ARBA" id="ARBA00022525"/>
    </source>
</evidence>
<dbReference type="RefSeq" id="XP_034245971.1">
    <property type="nucleotide sequence ID" value="XM_034390080.1"/>
</dbReference>
<dbReference type="PRINTS" id="PR00821">
    <property type="entry name" value="TAGLIPASE"/>
</dbReference>
<dbReference type="KEGG" id="tpal:117648007"/>
<keyword evidence="3" id="KW-0964">Secreted</keyword>
<dbReference type="Gene3D" id="3.40.50.1820">
    <property type="entry name" value="alpha/beta hydrolase"/>
    <property type="match status" value="1"/>
</dbReference>
<accession>A0A6P8Z7C8</accession>
<dbReference type="InterPro" id="IPR000734">
    <property type="entry name" value="TAG_lipase"/>
</dbReference>
<sequence length="406" mass="42849">MKSILFCLSAVVLGAALGGTFKGKLETFVDSALEKTGDLLTSDDFSKIQFILYTKYKNYSYPIANAADLLAEPAFDAGKPTALYMHGWRESNESGSVGVVSRAFLRRGSHNFVLLDWGEYVKGDYAISVLRCTAAGEAVGAAVNRMVDAGLDRDTFWPIGHSLGGQLSGVMAKSLDFKPSRITALDPAGPAFGIPATPQLSRDDAVMVDVIHTDAGVSGASSNDGTIDIWPNGGTRPQPGCHIGETDLSDSLLFCSHHRSWEFFAESIDDETAFPAVSCRSWSAFQKGLCPVNDSNVVYMGFAAPATSLKGTFFLRTGSEKPFGLGVDGTRPASAEDAEEASTADHVDVTDDTAATEDSADAEDAVEDASEDAEDGGEDDAVDTHDDATTTSTPSGGLVGLLRRLG</sequence>
<organism evidence="9">
    <name type="scientific">Thrips palmi</name>
    <name type="common">Melon thrips</name>
    <dbReference type="NCBI Taxonomy" id="161013"/>
    <lineage>
        <taxon>Eukaryota</taxon>
        <taxon>Metazoa</taxon>
        <taxon>Ecdysozoa</taxon>
        <taxon>Arthropoda</taxon>
        <taxon>Hexapoda</taxon>
        <taxon>Insecta</taxon>
        <taxon>Pterygota</taxon>
        <taxon>Neoptera</taxon>
        <taxon>Paraneoptera</taxon>
        <taxon>Thysanoptera</taxon>
        <taxon>Terebrantia</taxon>
        <taxon>Thripoidea</taxon>
        <taxon>Thripidae</taxon>
        <taxon>Thrips</taxon>
    </lineage>
</organism>
<evidence type="ECO:0000259" key="7">
    <source>
        <dbReference type="Pfam" id="PF00151"/>
    </source>
</evidence>
<protein>
    <submittedName>
        <fullName evidence="9">Lipoprotein lipase-like</fullName>
    </submittedName>
</protein>
<dbReference type="Pfam" id="PF00151">
    <property type="entry name" value="Lipase"/>
    <property type="match status" value="1"/>
</dbReference>
<dbReference type="GO" id="GO:0016042">
    <property type="term" value="P:lipid catabolic process"/>
    <property type="evidence" value="ECO:0007669"/>
    <property type="project" value="TreeGrafter"/>
</dbReference>
<comment type="subcellular location">
    <subcellularLocation>
        <location evidence="1">Secreted</location>
    </subcellularLocation>
</comment>
<dbReference type="FunCoup" id="A0A6P8Z7C8">
    <property type="interactions" value="14"/>
</dbReference>
<dbReference type="GO" id="GO:0017171">
    <property type="term" value="F:serine hydrolase activity"/>
    <property type="evidence" value="ECO:0007669"/>
    <property type="project" value="TreeGrafter"/>
</dbReference>
<evidence type="ECO:0000256" key="6">
    <source>
        <dbReference type="SAM" id="SignalP"/>
    </source>
</evidence>
<feature type="signal peptide" evidence="6">
    <location>
        <begin position="1"/>
        <end position="18"/>
    </location>
</feature>
<dbReference type="OrthoDB" id="199913at2759"/>
<dbReference type="InParanoid" id="A0A6P8Z7C8"/>
<dbReference type="GeneID" id="117648007"/>
<evidence type="ECO:0000313" key="8">
    <source>
        <dbReference type="Proteomes" id="UP000515158"/>
    </source>
</evidence>
<feature type="chain" id="PRO_5027744965" evidence="6">
    <location>
        <begin position="19"/>
        <end position="406"/>
    </location>
</feature>
<evidence type="ECO:0000313" key="9">
    <source>
        <dbReference type="RefSeq" id="XP_034245971.1"/>
    </source>
</evidence>
<evidence type="ECO:0000256" key="1">
    <source>
        <dbReference type="ARBA" id="ARBA00004613"/>
    </source>
</evidence>
<feature type="domain" description="Lipase" evidence="7">
    <location>
        <begin position="42"/>
        <end position="323"/>
    </location>
</feature>
<name>A0A6P8Z7C8_THRPL</name>
<dbReference type="SUPFAM" id="SSF53474">
    <property type="entry name" value="alpha/beta-Hydrolases"/>
    <property type="match status" value="1"/>
</dbReference>
<dbReference type="InterPro" id="IPR029058">
    <property type="entry name" value="AB_hydrolase_fold"/>
</dbReference>
<dbReference type="AlphaFoldDB" id="A0A6P8Z7C8"/>
<dbReference type="PANTHER" id="PTHR11610">
    <property type="entry name" value="LIPASE"/>
    <property type="match status" value="1"/>
</dbReference>
<dbReference type="GO" id="GO:0016298">
    <property type="term" value="F:lipase activity"/>
    <property type="evidence" value="ECO:0007669"/>
    <property type="project" value="InterPro"/>
</dbReference>
<comment type="similarity">
    <text evidence="2 4">Belongs to the AB hydrolase superfamily. Lipase family.</text>
</comment>
<feature type="region of interest" description="Disordered" evidence="5">
    <location>
        <begin position="324"/>
        <end position="399"/>
    </location>
</feature>
<gene>
    <name evidence="9" type="primary">LOC117648007</name>
</gene>